<proteinExistence type="inferred from homology"/>
<evidence type="ECO:0000313" key="6">
    <source>
        <dbReference type="Proteomes" id="UP001206925"/>
    </source>
</evidence>
<sequence>MSVSATSHSSSLSQVTGLRVEDPEVEKANLGIIFYRYKGSITSLPKEKGWLTESLYMYQGYWFPSKNLISIGTLMASQDVFQANPTDIYLVTPPKSGTTWIKALAFAIVNRKRYTNISTHPLLNFNPQDCLPFIENEILRNKPTYTDPNSTRLFATHMPYTSLPQSILDSR</sequence>
<evidence type="ECO:0000313" key="5">
    <source>
        <dbReference type="EMBL" id="KAI7757361.1"/>
    </source>
</evidence>
<keyword evidence="6" id="KW-1185">Reference proteome</keyword>
<dbReference type="SUPFAM" id="SSF52540">
    <property type="entry name" value="P-loop containing nucleoside triphosphate hydrolases"/>
    <property type="match status" value="1"/>
</dbReference>
<dbReference type="AlphaFoldDB" id="A0AAD5GZ38"/>
<dbReference type="Pfam" id="PF00685">
    <property type="entry name" value="Sulfotransfer_1"/>
    <property type="match status" value="1"/>
</dbReference>
<evidence type="ECO:0000256" key="1">
    <source>
        <dbReference type="ARBA" id="ARBA00005771"/>
    </source>
</evidence>
<accession>A0AAD5GZ38</accession>
<evidence type="ECO:0000256" key="2">
    <source>
        <dbReference type="ARBA" id="ARBA00022679"/>
    </source>
</evidence>
<dbReference type="EC" id="2.8.2.-" evidence="3"/>
<dbReference type="InterPro" id="IPR027417">
    <property type="entry name" value="P-loop_NTPase"/>
</dbReference>
<comment type="caution">
    <text evidence="5">The sequence shown here is derived from an EMBL/GenBank/DDBJ whole genome shotgun (WGS) entry which is preliminary data.</text>
</comment>
<keyword evidence="2 3" id="KW-0808">Transferase</keyword>
<protein>
    <recommendedName>
        <fullName evidence="3">Sulfotransferase</fullName>
        <ecNumber evidence="3">2.8.2.-</ecNumber>
    </recommendedName>
</protein>
<reference evidence="5" key="1">
    <citation type="submission" date="2022-06" db="EMBL/GenBank/DDBJ databases">
        <title>Uncovering the hologenomic basis of an extraordinary plant invasion.</title>
        <authorList>
            <person name="Bieker V.C."/>
            <person name="Martin M.D."/>
            <person name="Gilbert T."/>
            <person name="Hodgins K."/>
            <person name="Battlay P."/>
            <person name="Petersen B."/>
            <person name="Wilson J."/>
        </authorList>
    </citation>
    <scope>NUCLEOTIDE SEQUENCE</scope>
    <source>
        <strain evidence="5">AA19_3_7</strain>
        <tissue evidence="5">Leaf</tissue>
    </source>
</reference>
<organism evidence="5 6">
    <name type="scientific">Ambrosia artemisiifolia</name>
    <name type="common">Common ragweed</name>
    <dbReference type="NCBI Taxonomy" id="4212"/>
    <lineage>
        <taxon>Eukaryota</taxon>
        <taxon>Viridiplantae</taxon>
        <taxon>Streptophyta</taxon>
        <taxon>Embryophyta</taxon>
        <taxon>Tracheophyta</taxon>
        <taxon>Spermatophyta</taxon>
        <taxon>Magnoliopsida</taxon>
        <taxon>eudicotyledons</taxon>
        <taxon>Gunneridae</taxon>
        <taxon>Pentapetalae</taxon>
        <taxon>asterids</taxon>
        <taxon>campanulids</taxon>
        <taxon>Asterales</taxon>
        <taxon>Asteraceae</taxon>
        <taxon>Asteroideae</taxon>
        <taxon>Heliantheae alliance</taxon>
        <taxon>Heliantheae</taxon>
        <taxon>Ambrosia</taxon>
    </lineage>
</organism>
<evidence type="ECO:0000256" key="3">
    <source>
        <dbReference type="RuleBase" id="RU361155"/>
    </source>
</evidence>
<dbReference type="GO" id="GO:0008146">
    <property type="term" value="F:sulfotransferase activity"/>
    <property type="evidence" value="ECO:0007669"/>
    <property type="project" value="InterPro"/>
</dbReference>
<dbReference type="Gene3D" id="3.40.50.300">
    <property type="entry name" value="P-loop containing nucleotide triphosphate hydrolases"/>
    <property type="match status" value="1"/>
</dbReference>
<evidence type="ECO:0000259" key="4">
    <source>
        <dbReference type="Pfam" id="PF00685"/>
    </source>
</evidence>
<feature type="domain" description="Sulfotransferase" evidence="4">
    <location>
        <begin position="85"/>
        <end position="170"/>
    </location>
</feature>
<dbReference type="EMBL" id="JAMZMK010000134">
    <property type="protein sequence ID" value="KAI7757361.1"/>
    <property type="molecule type" value="Genomic_DNA"/>
</dbReference>
<comment type="similarity">
    <text evidence="1 3">Belongs to the sulfotransferase 1 family.</text>
</comment>
<gene>
    <name evidence="5" type="ORF">M8C21_014175</name>
</gene>
<name>A0AAD5GZ38_AMBAR</name>
<dbReference type="InterPro" id="IPR000863">
    <property type="entry name" value="Sulfotransferase_dom"/>
</dbReference>
<dbReference type="PANTHER" id="PTHR11783">
    <property type="entry name" value="SULFOTRANSFERASE SULT"/>
    <property type="match status" value="1"/>
</dbReference>
<dbReference type="Proteomes" id="UP001206925">
    <property type="component" value="Unassembled WGS sequence"/>
</dbReference>